<evidence type="ECO:0000313" key="3">
    <source>
        <dbReference type="Proteomes" id="UP000326759"/>
    </source>
</evidence>
<keyword evidence="3" id="KW-1185">Reference proteome</keyword>
<proteinExistence type="predicted"/>
<sequence>MIPSCVGRRKRNLSLPTDIDLDDLSSKEELSSGLDDPQQKDNDSPLKTGKFKLTVWSTVSSTLTITTFAVNQLITLSVSPQCTVGGVILPLC</sequence>
<dbReference type="EMBL" id="SEYY01013713">
    <property type="protein sequence ID" value="KAB7500523.1"/>
    <property type="molecule type" value="Genomic_DNA"/>
</dbReference>
<feature type="region of interest" description="Disordered" evidence="1">
    <location>
        <begin position="24"/>
        <end position="47"/>
    </location>
</feature>
<dbReference type="Proteomes" id="UP000326759">
    <property type="component" value="Unassembled WGS sequence"/>
</dbReference>
<name>A0A5N5T231_9CRUS</name>
<gene>
    <name evidence="2" type="ORF">Anas_12280</name>
</gene>
<accession>A0A5N5T231</accession>
<comment type="caution">
    <text evidence="2">The sequence shown here is derived from an EMBL/GenBank/DDBJ whole genome shotgun (WGS) entry which is preliminary data.</text>
</comment>
<organism evidence="2 3">
    <name type="scientific">Armadillidium nasatum</name>
    <dbReference type="NCBI Taxonomy" id="96803"/>
    <lineage>
        <taxon>Eukaryota</taxon>
        <taxon>Metazoa</taxon>
        <taxon>Ecdysozoa</taxon>
        <taxon>Arthropoda</taxon>
        <taxon>Crustacea</taxon>
        <taxon>Multicrustacea</taxon>
        <taxon>Malacostraca</taxon>
        <taxon>Eumalacostraca</taxon>
        <taxon>Peracarida</taxon>
        <taxon>Isopoda</taxon>
        <taxon>Oniscidea</taxon>
        <taxon>Crinocheta</taxon>
        <taxon>Armadillidiidae</taxon>
        <taxon>Armadillidium</taxon>
    </lineage>
</organism>
<reference evidence="2 3" key="1">
    <citation type="journal article" date="2019" name="PLoS Biol.">
        <title>Sex chromosomes control vertical transmission of feminizing Wolbachia symbionts in an isopod.</title>
        <authorList>
            <person name="Becking T."/>
            <person name="Chebbi M.A."/>
            <person name="Giraud I."/>
            <person name="Moumen B."/>
            <person name="Laverre T."/>
            <person name="Caubet Y."/>
            <person name="Peccoud J."/>
            <person name="Gilbert C."/>
            <person name="Cordaux R."/>
        </authorList>
    </citation>
    <scope>NUCLEOTIDE SEQUENCE [LARGE SCALE GENOMIC DNA]</scope>
    <source>
        <strain evidence="2">ANa2</strain>
        <tissue evidence="2">Whole body excluding digestive tract and cuticle</tissue>
    </source>
</reference>
<dbReference type="AlphaFoldDB" id="A0A5N5T231"/>
<evidence type="ECO:0000313" key="2">
    <source>
        <dbReference type="EMBL" id="KAB7500523.1"/>
    </source>
</evidence>
<evidence type="ECO:0000256" key="1">
    <source>
        <dbReference type="SAM" id="MobiDB-lite"/>
    </source>
</evidence>
<protein>
    <submittedName>
        <fullName evidence="2">Uncharacterized protein</fullName>
    </submittedName>
</protein>